<dbReference type="AlphaFoldDB" id="A0A1V2TJR8"/>
<organism evidence="2 3">
    <name type="scientific">Nocardia donostiensis</name>
    <dbReference type="NCBI Taxonomy" id="1538463"/>
    <lineage>
        <taxon>Bacteria</taxon>
        <taxon>Bacillati</taxon>
        <taxon>Actinomycetota</taxon>
        <taxon>Actinomycetes</taxon>
        <taxon>Mycobacteriales</taxon>
        <taxon>Nocardiaceae</taxon>
        <taxon>Nocardia</taxon>
    </lineage>
</organism>
<comment type="caution">
    <text evidence="2">The sequence shown here is derived from an EMBL/GenBank/DDBJ whole genome shotgun (WGS) entry which is preliminary data.</text>
</comment>
<proteinExistence type="predicted"/>
<evidence type="ECO:0000313" key="3">
    <source>
        <dbReference type="Proteomes" id="UP000188836"/>
    </source>
</evidence>
<evidence type="ECO:0000259" key="1">
    <source>
        <dbReference type="Pfam" id="PF06259"/>
    </source>
</evidence>
<protein>
    <recommendedName>
        <fullName evidence="1">DUF1023 domain-containing protein</fullName>
    </recommendedName>
</protein>
<dbReference type="InterPro" id="IPR010427">
    <property type="entry name" value="DUF1023"/>
</dbReference>
<accession>A0A1V2TJR8</accession>
<feature type="domain" description="DUF1023" evidence="1">
    <location>
        <begin position="171"/>
        <end position="335"/>
    </location>
</feature>
<gene>
    <name evidence="2" type="ORF">B0T46_04975</name>
</gene>
<evidence type="ECO:0000313" key="2">
    <source>
        <dbReference type="EMBL" id="ONM49767.1"/>
    </source>
</evidence>
<dbReference type="Proteomes" id="UP000188836">
    <property type="component" value="Unassembled WGS sequence"/>
</dbReference>
<name>A0A1V2TJR8_9NOCA</name>
<sequence>MVHTFHKWILQAHMLRVEDALVKAFRDLSIGIGEGCFKGSSGRLRRAIDEFSSRDHEGRIIVEGSAVTSTPQTARLIEPGGPEHLHALWSSLSTAEKDALYRADPFIGNRNGIPHTDRDHYNRQTLTMLEERAAAADDTEAVKFYGQIEKALESPDESPRRYLSLLDDEFHTAISIGNPDTAENVVTFAAPAGRKTNMIPWLPDTSEKIRQAALSADPNAATSVIAWSGYDIPFAGRIVDAGYAQKGAPLLRDFQEGLRITHQGSQSNNTVIGFSYASVLTGHAAEQPLHADNIVFAGSFGVGAQRAADLRLVGVDPADIDRHVFSTSAKHDSFRLMPKTHGTPPTSPGFGSTVFSTDSTRGPWTSLGWKPSDHQSYWDSNNQALRNMGLIITGNGRLVT</sequence>
<dbReference type="EMBL" id="MUMY01000003">
    <property type="protein sequence ID" value="ONM49767.1"/>
    <property type="molecule type" value="Genomic_DNA"/>
</dbReference>
<keyword evidence="3" id="KW-1185">Reference proteome</keyword>
<dbReference type="Pfam" id="PF06259">
    <property type="entry name" value="Abhydrolase_8"/>
    <property type="match status" value="1"/>
</dbReference>
<reference evidence="2 3" key="1">
    <citation type="journal article" date="2016" name="Antonie Van Leeuwenhoek">
        <title>Nocardia donostiensis sp. nov., isolated from human respiratory specimens.</title>
        <authorList>
            <person name="Ercibengoa M."/>
            <person name="Bell M."/>
            <person name="Marimon J.M."/>
            <person name="Humrighouse B."/>
            <person name="Klenk H.P."/>
            <person name="Potter G."/>
            <person name="Perez-Trallero E."/>
        </authorList>
    </citation>
    <scope>NUCLEOTIDE SEQUENCE [LARGE SCALE GENOMIC DNA]</scope>
    <source>
        <strain evidence="2 3">X1655</strain>
    </source>
</reference>